<evidence type="ECO:0000313" key="3">
    <source>
        <dbReference type="Proteomes" id="UP000070163"/>
    </source>
</evidence>
<evidence type="ECO:0008006" key="4">
    <source>
        <dbReference type="Google" id="ProtNLM"/>
    </source>
</evidence>
<feature type="transmembrane region" description="Helical" evidence="1">
    <location>
        <begin position="6"/>
        <end position="29"/>
    </location>
</feature>
<comment type="caution">
    <text evidence="2">The sequence shown here is derived from an EMBL/GenBank/DDBJ whole genome shotgun (WGS) entry which is preliminary data.</text>
</comment>
<gene>
    <name evidence="2" type="ORF">AKJ57_06450</name>
</gene>
<keyword evidence="1" id="KW-0472">Membrane</keyword>
<keyword evidence="1" id="KW-1133">Transmembrane helix</keyword>
<keyword evidence="3" id="KW-1185">Reference proteome</keyword>
<keyword evidence="1" id="KW-0812">Transmembrane</keyword>
<accession>A0A133U3E8</accession>
<evidence type="ECO:0000256" key="1">
    <source>
        <dbReference type="SAM" id="Phobius"/>
    </source>
</evidence>
<dbReference type="AlphaFoldDB" id="A0A133U3E8"/>
<name>A0A133U3E8_9EURY</name>
<protein>
    <recommendedName>
        <fullName evidence="4">Class III signal peptide-containing protein</fullName>
    </recommendedName>
</protein>
<evidence type="ECO:0000313" key="2">
    <source>
        <dbReference type="EMBL" id="KXA88698.1"/>
    </source>
</evidence>
<proteinExistence type="predicted"/>
<reference evidence="2 3" key="1">
    <citation type="journal article" date="2016" name="Sci. Rep.">
        <title>Metabolic traits of an uncultured archaeal lineage -MSBL1- from brine pools of the Red Sea.</title>
        <authorList>
            <person name="Mwirichia R."/>
            <person name="Alam I."/>
            <person name="Rashid M."/>
            <person name="Vinu M."/>
            <person name="Ba-Alawi W."/>
            <person name="Anthony Kamau A."/>
            <person name="Kamanda Ngugi D."/>
            <person name="Goker M."/>
            <person name="Klenk H.P."/>
            <person name="Bajic V."/>
            <person name="Stingl U."/>
        </authorList>
    </citation>
    <scope>NUCLEOTIDE SEQUENCE [LARGE SCALE GENOMIC DNA]</scope>
    <source>
        <strain evidence="2">SCGC-AAA259A05</strain>
    </source>
</reference>
<sequence length="125" mass="13829">MEKGQFSIEFIIVLAAFFIVLATVSIPLYTNTRETANNLTDLTEAREAANELTLLLNSVYSGSPGTQQTTTYWLPESANEVEGTSQDNKLQVSITLDFADEDVTVEVPTLIPDEWKNQVLLKNSS</sequence>
<organism evidence="2 3">
    <name type="scientific">candidate division MSBL1 archaeon SCGC-AAA259A05</name>
    <dbReference type="NCBI Taxonomy" id="1698259"/>
    <lineage>
        <taxon>Archaea</taxon>
        <taxon>Methanobacteriati</taxon>
        <taxon>Methanobacteriota</taxon>
        <taxon>candidate division MSBL1</taxon>
    </lineage>
</organism>
<dbReference type="EMBL" id="LHXJ01000131">
    <property type="protein sequence ID" value="KXA88698.1"/>
    <property type="molecule type" value="Genomic_DNA"/>
</dbReference>
<dbReference type="Proteomes" id="UP000070163">
    <property type="component" value="Unassembled WGS sequence"/>
</dbReference>